<dbReference type="EMBL" id="CAJVCH010549947">
    <property type="protein sequence ID" value="CAG7829056.1"/>
    <property type="molecule type" value="Genomic_DNA"/>
</dbReference>
<dbReference type="Proteomes" id="UP000708208">
    <property type="component" value="Unassembled WGS sequence"/>
</dbReference>
<gene>
    <name evidence="1" type="ORF">AFUS01_LOCUS38942</name>
</gene>
<feature type="non-terminal residue" evidence="1">
    <location>
        <position position="1"/>
    </location>
</feature>
<dbReference type="AlphaFoldDB" id="A0A8J2LVS3"/>
<proteinExistence type="predicted"/>
<keyword evidence="2" id="KW-1185">Reference proteome</keyword>
<protein>
    <submittedName>
        <fullName evidence="1">Uncharacterized protein</fullName>
    </submittedName>
</protein>
<organism evidence="1 2">
    <name type="scientific">Allacma fusca</name>
    <dbReference type="NCBI Taxonomy" id="39272"/>
    <lineage>
        <taxon>Eukaryota</taxon>
        <taxon>Metazoa</taxon>
        <taxon>Ecdysozoa</taxon>
        <taxon>Arthropoda</taxon>
        <taxon>Hexapoda</taxon>
        <taxon>Collembola</taxon>
        <taxon>Symphypleona</taxon>
        <taxon>Sminthuridae</taxon>
        <taxon>Allacma</taxon>
    </lineage>
</organism>
<reference evidence="1" key="1">
    <citation type="submission" date="2021-06" db="EMBL/GenBank/DDBJ databases">
        <authorList>
            <person name="Hodson N. C."/>
            <person name="Mongue J. A."/>
            <person name="Jaron S. K."/>
        </authorList>
    </citation>
    <scope>NUCLEOTIDE SEQUENCE</scope>
</reference>
<name>A0A8J2LVS3_9HEXA</name>
<evidence type="ECO:0000313" key="2">
    <source>
        <dbReference type="Proteomes" id="UP000708208"/>
    </source>
</evidence>
<evidence type="ECO:0000313" key="1">
    <source>
        <dbReference type="EMBL" id="CAG7829056.1"/>
    </source>
</evidence>
<comment type="caution">
    <text evidence="1">The sequence shown here is derived from an EMBL/GenBank/DDBJ whole genome shotgun (WGS) entry which is preliminary data.</text>
</comment>
<sequence length="113" mass="13154">MDATTTGITRTYLRLTQTIHPYMEQNLYPTPRKSSNKLISCPMLRCNFFCHLEREYKTHVETAHYCEDCTLYCSSLSKHHCSRPNQRGGHLDLTKIDQSVFKETTRSHMGVLV</sequence>
<accession>A0A8J2LVS3</accession>